<dbReference type="Pfam" id="PF20434">
    <property type="entry name" value="BD-FAE"/>
    <property type="match status" value="1"/>
</dbReference>
<dbReference type="Proteomes" id="UP001217083">
    <property type="component" value="Unassembled WGS sequence"/>
</dbReference>
<keyword evidence="4" id="KW-1185">Reference proteome</keyword>
<dbReference type="SUPFAM" id="SSF53474">
    <property type="entry name" value="alpha/beta-Hydrolases"/>
    <property type="match status" value="1"/>
</dbReference>
<dbReference type="EMBL" id="JARFVA010000006">
    <property type="protein sequence ID" value="MDF0708584.1"/>
    <property type="molecule type" value="Genomic_DNA"/>
</dbReference>
<comment type="caution">
    <text evidence="3">The sequence shown here is derived from an EMBL/GenBank/DDBJ whole genome shotgun (WGS) entry which is preliminary data.</text>
</comment>
<evidence type="ECO:0000313" key="3">
    <source>
        <dbReference type="EMBL" id="MDF0708584.1"/>
    </source>
</evidence>
<name>A0ABT5XRR5_9FLAO</name>
<dbReference type="PANTHER" id="PTHR48081:SF13">
    <property type="entry name" value="ALPHA_BETA HYDROLASE"/>
    <property type="match status" value="1"/>
</dbReference>
<dbReference type="GO" id="GO:0016787">
    <property type="term" value="F:hydrolase activity"/>
    <property type="evidence" value="ECO:0007669"/>
    <property type="project" value="UniProtKB-KW"/>
</dbReference>
<evidence type="ECO:0000313" key="4">
    <source>
        <dbReference type="Proteomes" id="UP001217083"/>
    </source>
</evidence>
<gene>
    <name evidence="3" type="ORF">PY091_15265</name>
</gene>
<keyword evidence="1 3" id="KW-0378">Hydrolase</keyword>
<protein>
    <submittedName>
        <fullName evidence="3">Alpha/beta hydrolase</fullName>
    </submittedName>
</protein>
<dbReference type="InterPro" id="IPR029058">
    <property type="entry name" value="AB_hydrolase_fold"/>
</dbReference>
<dbReference type="RefSeq" id="WP_275650473.1">
    <property type="nucleotide sequence ID" value="NZ_JARFVA010000006.1"/>
</dbReference>
<reference evidence="3 4" key="1">
    <citation type="submission" date="2023-03" db="EMBL/GenBank/DDBJ databases">
        <title>Muricauda XX sp. nov. and Muricauda XXX sp. nov., two novel species isolated from Okinawa Trough.</title>
        <authorList>
            <person name="Cao W."/>
            <person name="Deng X."/>
        </authorList>
    </citation>
    <scope>NUCLEOTIDE SEQUENCE [LARGE SCALE GENOMIC DNA]</scope>
    <source>
        <strain evidence="3 4">81s02</strain>
    </source>
</reference>
<dbReference type="InterPro" id="IPR050300">
    <property type="entry name" value="GDXG_lipolytic_enzyme"/>
</dbReference>
<accession>A0ABT5XRR5</accession>
<feature type="domain" description="BD-FAE-like" evidence="2">
    <location>
        <begin position="60"/>
        <end position="255"/>
    </location>
</feature>
<organism evidence="3 4">
    <name type="scientific">Flagellimonas okinawensis</name>
    <dbReference type="NCBI Taxonomy" id="3031324"/>
    <lineage>
        <taxon>Bacteria</taxon>
        <taxon>Pseudomonadati</taxon>
        <taxon>Bacteroidota</taxon>
        <taxon>Flavobacteriia</taxon>
        <taxon>Flavobacteriales</taxon>
        <taxon>Flavobacteriaceae</taxon>
        <taxon>Flagellimonas</taxon>
    </lineage>
</organism>
<proteinExistence type="predicted"/>
<evidence type="ECO:0000259" key="2">
    <source>
        <dbReference type="Pfam" id="PF20434"/>
    </source>
</evidence>
<dbReference type="PANTHER" id="PTHR48081">
    <property type="entry name" value="AB HYDROLASE SUPERFAMILY PROTEIN C4A8.06C"/>
    <property type="match status" value="1"/>
</dbReference>
<evidence type="ECO:0000256" key="1">
    <source>
        <dbReference type="ARBA" id="ARBA00022801"/>
    </source>
</evidence>
<sequence length="296" mass="32788">MMTLNISVKNCNCIRLILMGVLTVTFACKGQEFKKVELPRNYQAKLDIIYAETASWNGKLDFYYPTNNDEPTPVIINIHGGGWNHGKKESQRGFGSFFKKGMAVANVEYRLESEAKAPAAVEDIRCAMSYLISNAEELNIDTDKIVLMGASAGGHLALMGGLSENNSLFDDHCGEREAVKIRAIIDKYGVSDLRPVMFASSVKKWLGSESENVAFAESLSPITLVDAKSPPIFIVHGDADPIVPYIQSQKLFEKLQAHGVNSKFITIPEGGHGKFKEKDKERIMVEIHKFLDEQGL</sequence>
<dbReference type="Gene3D" id="3.40.50.1820">
    <property type="entry name" value="alpha/beta hydrolase"/>
    <property type="match status" value="1"/>
</dbReference>
<dbReference type="InterPro" id="IPR049492">
    <property type="entry name" value="BD-FAE-like_dom"/>
</dbReference>